<dbReference type="Gene3D" id="3.40.190.170">
    <property type="entry name" value="Bacterial extracellular solute-binding protein, family 7"/>
    <property type="match status" value="1"/>
</dbReference>
<evidence type="ECO:0000256" key="1">
    <source>
        <dbReference type="ARBA" id="ARBA00022729"/>
    </source>
</evidence>
<evidence type="ECO:0000313" key="2">
    <source>
        <dbReference type="EMBL" id="GAI83782.1"/>
    </source>
</evidence>
<dbReference type="InterPro" id="IPR018389">
    <property type="entry name" value="DctP_fam"/>
</dbReference>
<protein>
    <recommendedName>
        <fullName evidence="3">SsuA/THI5-like domain-containing protein</fullName>
    </recommendedName>
</protein>
<comment type="caution">
    <text evidence="2">The sequence shown here is derived from an EMBL/GenBank/DDBJ whole genome shotgun (WGS) entry which is preliminary data.</text>
</comment>
<dbReference type="InterPro" id="IPR038404">
    <property type="entry name" value="TRAP_DctP_sf"/>
</dbReference>
<sequence>DDLVKLLNGTPVRVDAAEVYTALQTGVADGLITGVSNGHDNMYFEVVPNMEATFICDCTAPVYINDDSWNELPEDIQSALQNYFDSKRDWYEMGQTLQNGLDLIDSFPKFRLGVYTMPGELRKEIVKKSYEAIWKPWINRCGEGGEKVFEGVADILIDEGFEVPTYK</sequence>
<evidence type="ECO:0008006" key="3">
    <source>
        <dbReference type="Google" id="ProtNLM"/>
    </source>
</evidence>
<accession>X1RSQ3</accession>
<dbReference type="Pfam" id="PF03480">
    <property type="entry name" value="DctP"/>
    <property type="match status" value="1"/>
</dbReference>
<organism evidence="2">
    <name type="scientific">marine sediment metagenome</name>
    <dbReference type="NCBI Taxonomy" id="412755"/>
    <lineage>
        <taxon>unclassified sequences</taxon>
        <taxon>metagenomes</taxon>
        <taxon>ecological metagenomes</taxon>
    </lineage>
</organism>
<reference evidence="2" key="1">
    <citation type="journal article" date="2014" name="Front. Microbiol.">
        <title>High frequency of phylogenetically diverse reductive dehalogenase-homologous genes in deep subseafloor sedimentary metagenomes.</title>
        <authorList>
            <person name="Kawai M."/>
            <person name="Futagami T."/>
            <person name="Toyoda A."/>
            <person name="Takaki Y."/>
            <person name="Nishi S."/>
            <person name="Hori S."/>
            <person name="Arai W."/>
            <person name="Tsubouchi T."/>
            <person name="Morono Y."/>
            <person name="Uchiyama I."/>
            <person name="Ito T."/>
            <person name="Fujiyama A."/>
            <person name="Inagaki F."/>
            <person name="Takami H."/>
        </authorList>
    </citation>
    <scope>NUCLEOTIDE SEQUENCE</scope>
    <source>
        <strain evidence="2">Expedition CK06-06</strain>
    </source>
</reference>
<feature type="non-terminal residue" evidence="2">
    <location>
        <position position="1"/>
    </location>
</feature>
<dbReference type="EMBL" id="BARW01011067">
    <property type="protein sequence ID" value="GAI83782.1"/>
    <property type="molecule type" value="Genomic_DNA"/>
</dbReference>
<dbReference type="AlphaFoldDB" id="X1RSQ3"/>
<dbReference type="GO" id="GO:0055085">
    <property type="term" value="P:transmembrane transport"/>
    <property type="evidence" value="ECO:0007669"/>
    <property type="project" value="InterPro"/>
</dbReference>
<gene>
    <name evidence="2" type="ORF">S12H4_21506</name>
</gene>
<dbReference type="PANTHER" id="PTHR33376">
    <property type="match status" value="1"/>
</dbReference>
<keyword evidence="1" id="KW-0732">Signal</keyword>
<name>X1RSQ3_9ZZZZ</name>
<dbReference type="PANTHER" id="PTHR33376:SF15">
    <property type="entry name" value="BLL6794 PROTEIN"/>
    <property type="match status" value="1"/>
</dbReference>
<proteinExistence type="predicted"/>